<reference evidence="3 4" key="1">
    <citation type="submission" date="2014-12" db="EMBL/GenBank/DDBJ databases">
        <title>Denitrispirillum autotrophicum gen. nov., sp. nov., Denitrifying, Facultatively Autotrophic Bacteria Isolated from Rice Paddy Soil.</title>
        <authorList>
            <person name="Ishii S."/>
            <person name="Ashida N."/>
            <person name="Ohno H."/>
            <person name="Otsuka S."/>
            <person name="Yokota A."/>
            <person name="Senoo K."/>
        </authorList>
    </citation>
    <scope>NUCLEOTIDE SEQUENCE [LARGE SCALE GENOMIC DNA]</scope>
    <source>
        <strain evidence="3 4">TSA66</strain>
    </source>
</reference>
<protein>
    <submittedName>
        <fullName evidence="3">Uncharacterized protein</fullName>
    </submittedName>
</protein>
<organism evidence="3 4">
    <name type="scientific">Noviherbaspirillum autotrophicum</name>
    <dbReference type="NCBI Taxonomy" id="709839"/>
    <lineage>
        <taxon>Bacteria</taxon>
        <taxon>Pseudomonadati</taxon>
        <taxon>Pseudomonadota</taxon>
        <taxon>Betaproteobacteria</taxon>
        <taxon>Burkholderiales</taxon>
        <taxon>Oxalobacteraceae</taxon>
        <taxon>Noviherbaspirillum</taxon>
    </lineage>
</organism>
<evidence type="ECO:0000313" key="3">
    <source>
        <dbReference type="EMBL" id="KIF82467.1"/>
    </source>
</evidence>
<dbReference type="EMBL" id="JWJG01000028">
    <property type="protein sequence ID" value="KIF82467.1"/>
    <property type="molecule type" value="Genomic_DNA"/>
</dbReference>
<evidence type="ECO:0000256" key="1">
    <source>
        <dbReference type="SAM" id="MobiDB-lite"/>
    </source>
</evidence>
<dbReference type="AlphaFoldDB" id="A0A0C1YPH8"/>
<gene>
    <name evidence="3" type="ORF">TSA66_19225</name>
</gene>
<keyword evidence="4" id="KW-1185">Reference proteome</keyword>
<dbReference type="OrthoDB" id="5297272at2"/>
<proteinExistence type="predicted"/>
<feature type="compositionally biased region" description="Basic residues" evidence="1">
    <location>
        <begin position="37"/>
        <end position="47"/>
    </location>
</feature>
<dbReference type="RefSeq" id="WP_040041140.1">
    <property type="nucleotide sequence ID" value="NZ_JWJG01000028.1"/>
</dbReference>
<sequence>MKTINALVLLIASAAAAALAATPAMAQNTAPSAAAHAAKKGHAKKAPVKPAEEDEKEPDVAGLQPVEFHCELGNNLTIYRSANDDQQIALRWNKHLHHMMRVTTTTGANRFENAKKGLVWIGIPAKGILLDSKKGHQLANECKSSEQALKADSKG</sequence>
<feature type="region of interest" description="Disordered" evidence="1">
    <location>
        <begin position="32"/>
        <end position="61"/>
    </location>
</feature>
<feature type="chain" id="PRO_5002160888" evidence="2">
    <location>
        <begin position="27"/>
        <end position="155"/>
    </location>
</feature>
<accession>A0A0C1YPH8</accession>
<comment type="caution">
    <text evidence="3">The sequence shown here is derived from an EMBL/GenBank/DDBJ whole genome shotgun (WGS) entry which is preliminary data.</text>
</comment>
<feature type="signal peptide" evidence="2">
    <location>
        <begin position="1"/>
        <end position="26"/>
    </location>
</feature>
<dbReference type="Proteomes" id="UP000031572">
    <property type="component" value="Unassembled WGS sequence"/>
</dbReference>
<name>A0A0C1YPH8_9BURK</name>
<keyword evidence="2" id="KW-0732">Signal</keyword>
<dbReference type="STRING" id="709839.TSA66_19225"/>
<evidence type="ECO:0000256" key="2">
    <source>
        <dbReference type="SAM" id="SignalP"/>
    </source>
</evidence>
<evidence type="ECO:0000313" key="4">
    <source>
        <dbReference type="Proteomes" id="UP000031572"/>
    </source>
</evidence>